<feature type="signal peptide" evidence="7">
    <location>
        <begin position="1"/>
        <end position="47"/>
    </location>
</feature>
<evidence type="ECO:0000256" key="6">
    <source>
        <dbReference type="SAM" id="Phobius"/>
    </source>
</evidence>
<dbReference type="PROSITE" id="PS50026">
    <property type="entry name" value="EGF_3"/>
    <property type="match status" value="2"/>
</dbReference>
<sequence length="267" mass="29146">MRMRMMMMTTMRRRREAAGVKKVIVSLKWGLIVLSIMVLCLASNANAQQCEANCKTNNCDADGVCQCLLPDPDSVMNGDRSFQGGVFCDTQSTMCDGTNSFWCESGGVCNEIVQGENYTCSCDTGFAGVHCENKGDACGDSFCFNGGECIGILSTSCDCPPEFLGARDCSLPTFVAPPPAGSPPESSAKHHAGEWYRPLVIVLSIVVVSLCLGSFFFKWQKKRAEHLSRSRFHELRQVQMADGPDFYDDGEDDPFADTPKAPRKQGP</sequence>
<keyword evidence="1 4" id="KW-0245">EGF-like domain</keyword>
<evidence type="ECO:0000259" key="8">
    <source>
        <dbReference type="PROSITE" id="PS50026"/>
    </source>
</evidence>
<reference evidence="9" key="1">
    <citation type="submission" date="2016-03" db="EMBL/GenBank/DDBJ databases">
        <title>Mechanisms controlling the formation of the plant cell surface in tip-growing cells are functionally conserved among land plants.</title>
        <authorList>
            <person name="Honkanen S."/>
            <person name="Jones V.A."/>
            <person name="Morieri G."/>
            <person name="Champion C."/>
            <person name="Hetherington A.J."/>
            <person name="Kelly S."/>
            <person name="Saint-Marcoux D."/>
            <person name="Proust H."/>
            <person name="Prescott H."/>
            <person name="Dolan L."/>
        </authorList>
    </citation>
    <scope>NUCLEOTIDE SEQUENCE [LARGE SCALE GENOMIC DNA]</scope>
    <source>
        <tissue evidence="9">Whole gametophyte</tissue>
    </source>
</reference>
<keyword evidence="2" id="KW-0677">Repeat</keyword>
<proteinExistence type="predicted"/>
<dbReference type="PROSITE" id="PS01186">
    <property type="entry name" value="EGF_2"/>
    <property type="match status" value="1"/>
</dbReference>
<dbReference type="InterPro" id="IPR000742">
    <property type="entry name" value="EGF"/>
</dbReference>
<dbReference type="SMART" id="SM00181">
    <property type="entry name" value="EGF"/>
    <property type="match status" value="2"/>
</dbReference>
<comment type="caution">
    <text evidence="9">The sequence shown here is derived from an EMBL/GenBank/DDBJ whole genome shotgun (WGS) entry which is preliminary data.</text>
</comment>
<evidence type="ECO:0000256" key="3">
    <source>
        <dbReference type="ARBA" id="ARBA00023157"/>
    </source>
</evidence>
<keyword evidence="6" id="KW-1133">Transmembrane helix</keyword>
<evidence type="ECO:0000313" key="10">
    <source>
        <dbReference type="Proteomes" id="UP000077202"/>
    </source>
</evidence>
<dbReference type="PANTHER" id="PTHR24049">
    <property type="entry name" value="CRUMBS FAMILY MEMBER"/>
    <property type="match status" value="1"/>
</dbReference>
<feature type="domain" description="EGF-like" evidence="8">
    <location>
        <begin position="134"/>
        <end position="170"/>
    </location>
</feature>
<feature type="chain" id="PRO_5008052609" description="EGF-like domain-containing protein" evidence="7">
    <location>
        <begin position="48"/>
        <end position="267"/>
    </location>
</feature>
<evidence type="ECO:0000256" key="4">
    <source>
        <dbReference type="PROSITE-ProRule" id="PRU00076"/>
    </source>
</evidence>
<dbReference type="Gene3D" id="2.10.25.10">
    <property type="entry name" value="Laminin"/>
    <property type="match status" value="1"/>
</dbReference>
<evidence type="ECO:0000256" key="5">
    <source>
        <dbReference type="SAM" id="MobiDB-lite"/>
    </source>
</evidence>
<evidence type="ECO:0000256" key="7">
    <source>
        <dbReference type="SAM" id="SignalP"/>
    </source>
</evidence>
<dbReference type="EMBL" id="LVLJ01000698">
    <property type="protein sequence ID" value="OAE32945.1"/>
    <property type="molecule type" value="Genomic_DNA"/>
</dbReference>
<feature type="domain" description="EGF-like" evidence="8">
    <location>
        <begin position="91"/>
        <end position="132"/>
    </location>
</feature>
<dbReference type="InterPro" id="IPR051022">
    <property type="entry name" value="Notch_Cell-Fate_Det"/>
</dbReference>
<keyword evidence="3 4" id="KW-1015">Disulfide bond</keyword>
<feature type="compositionally biased region" description="Acidic residues" evidence="5">
    <location>
        <begin position="245"/>
        <end position="255"/>
    </location>
</feature>
<keyword evidence="6" id="KW-0472">Membrane</keyword>
<feature type="disulfide bond" evidence="4">
    <location>
        <begin position="103"/>
        <end position="120"/>
    </location>
</feature>
<gene>
    <name evidence="9" type="ORF">AXG93_673s1220</name>
</gene>
<dbReference type="Proteomes" id="UP000077202">
    <property type="component" value="Unassembled WGS sequence"/>
</dbReference>
<protein>
    <recommendedName>
        <fullName evidence="8">EGF-like domain-containing protein</fullName>
    </recommendedName>
</protein>
<feature type="region of interest" description="Disordered" evidence="5">
    <location>
        <begin position="242"/>
        <end position="267"/>
    </location>
</feature>
<keyword evidence="6" id="KW-0812">Transmembrane</keyword>
<dbReference type="PROSITE" id="PS00022">
    <property type="entry name" value="EGF_1"/>
    <property type="match status" value="1"/>
</dbReference>
<dbReference type="AlphaFoldDB" id="A0A176WKR6"/>
<organism evidence="9 10">
    <name type="scientific">Marchantia polymorpha subsp. ruderalis</name>
    <dbReference type="NCBI Taxonomy" id="1480154"/>
    <lineage>
        <taxon>Eukaryota</taxon>
        <taxon>Viridiplantae</taxon>
        <taxon>Streptophyta</taxon>
        <taxon>Embryophyta</taxon>
        <taxon>Marchantiophyta</taxon>
        <taxon>Marchantiopsida</taxon>
        <taxon>Marchantiidae</taxon>
        <taxon>Marchantiales</taxon>
        <taxon>Marchantiaceae</taxon>
        <taxon>Marchantia</taxon>
    </lineage>
</organism>
<evidence type="ECO:0000313" key="9">
    <source>
        <dbReference type="EMBL" id="OAE32945.1"/>
    </source>
</evidence>
<comment type="caution">
    <text evidence="4">Lacks conserved residue(s) required for the propagation of feature annotation.</text>
</comment>
<feature type="transmembrane region" description="Helical" evidence="6">
    <location>
        <begin position="195"/>
        <end position="217"/>
    </location>
</feature>
<dbReference type="SUPFAM" id="SSF57196">
    <property type="entry name" value="EGF/Laminin"/>
    <property type="match status" value="1"/>
</dbReference>
<name>A0A176WKR6_MARPO</name>
<keyword evidence="10" id="KW-1185">Reference proteome</keyword>
<accession>A0A176WKR6</accession>
<evidence type="ECO:0000256" key="2">
    <source>
        <dbReference type="ARBA" id="ARBA00022737"/>
    </source>
</evidence>
<feature type="disulfide bond" evidence="4">
    <location>
        <begin position="122"/>
        <end position="131"/>
    </location>
</feature>
<evidence type="ECO:0000256" key="1">
    <source>
        <dbReference type="ARBA" id="ARBA00022536"/>
    </source>
</evidence>
<keyword evidence="7" id="KW-0732">Signal</keyword>